<evidence type="ECO:0000313" key="3">
    <source>
        <dbReference type="Proteomes" id="UP000029692"/>
    </source>
</evidence>
<accession>A0A098QTL7</accession>
<dbReference type="Gene3D" id="2.40.160.60">
    <property type="entry name" value="Outer membrane protein transport protein (OMPP1/FadL/TodX)"/>
    <property type="match status" value="1"/>
</dbReference>
<organism evidence="2 3">
    <name type="scientific">Spirochaeta lutea</name>
    <dbReference type="NCBI Taxonomy" id="1480694"/>
    <lineage>
        <taxon>Bacteria</taxon>
        <taxon>Pseudomonadati</taxon>
        <taxon>Spirochaetota</taxon>
        <taxon>Spirochaetia</taxon>
        <taxon>Spirochaetales</taxon>
        <taxon>Spirochaetaceae</taxon>
        <taxon>Spirochaeta</taxon>
    </lineage>
</organism>
<dbReference type="RefSeq" id="WP_037549362.1">
    <property type="nucleotide sequence ID" value="NZ_JNUP01000070.1"/>
</dbReference>
<name>A0A098QTL7_9SPIO</name>
<dbReference type="AlphaFoldDB" id="A0A098QTL7"/>
<protein>
    <recommendedName>
        <fullName evidence="4">DUF5723 domain-containing protein</fullName>
    </recommendedName>
</protein>
<gene>
    <name evidence="2" type="ORF">DC28_13000</name>
</gene>
<keyword evidence="3" id="KW-1185">Reference proteome</keyword>
<proteinExistence type="predicted"/>
<evidence type="ECO:0000256" key="1">
    <source>
        <dbReference type="SAM" id="SignalP"/>
    </source>
</evidence>
<comment type="caution">
    <text evidence="2">The sequence shown here is derived from an EMBL/GenBank/DDBJ whole genome shotgun (WGS) entry which is preliminary data.</text>
</comment>
<sequence length="524" mass="55366">MSKYKIFIGVLLLLPGILFAQADPFLPPTPVAVGQGGAFTANAEGMNAFFYNPAGFARDGEFTLLSVTPWAFMDKSLLDFLMQELNLSSEQDEPAGSVSRQLDPETLAQFGIDDEAIAGLEEVANWGGGLTPEQQEAAINSVVTDETVKKNLEESGVDVESLKTLIEDPETTQEQLSEALGGVVIAVISNPEILDSTLTAASAGAESAGGPKLPEETIDKVASTLDPASNPKIPSGNLRAGAQVALGYVGHGFGLGAFVTADAQFRGKNIFGTKGRILNTVTLAAGLAFPIGPITLGAQVRPTFMGYSNVNPSSMINTLLAGGEPDLQALIGDVYTGFRIGVDVGALWDIGPFTLGAAIKDILPFKLQQATKYTGEEYISLLTAGELPLNTGAPVTADELYDVPPFKLNVGASFHPDLGALSVLFDPRISVDVRDLIGIIRAGNDDAYLDPTVWDFLNIGAEVKILRFASFRAGMYDGYLTAGVGAHLLFLDINAAVAISEPREVDGSLQFKNIGFTLETAIRF</sequence>
<dbReference type="OrthoDB" id="371043at2"/>
<dbReference type="EMBL" id="JNUP01000070">
    <property type="protein sequence ID" value="KGE71079.1"/>
    <property type="molecule type" value="Genomic_DNA"/>
</dbReference>
<reference evidence="2 3" key="1">
    <citation type="submission" date="2014-05" db="EMBL/GenBank/DDBJ databases">
        <title>De novo Genome Sequence of Spirocheata sp.</title>
        <authorList>
            <person name="Shivani Y."/>
            <person name="Subhash Y."/>
            <person name="Tushar L."/>
            <person name="Sasikala C."/>
            <person name="Ramana C.V."/>
        </authorList>
    </citation>
    <scope>NUCLEOTIDE SEQUENCE [LARGE SCALE GENOMIC DNA]</scope>
    <source>
        <strain evidence="2 3">JC230</strain>
    </source>
</reference>
<keyword evidence="1" id="KW-0732">Signal</keyword>
<evidence type="ECO:0008006" key="4">
    <source>
        <dbReference type="Google" id="ProtNLM"/>
    </source>
</evidence>
<feature type="signal peptide" evidence="1">
    <location>
        <begin position="1"/>
        <end position="22"/>
    </location>
</feature>
<feature type="chain" id="PRO_5001938571" description="DUF5723 domain-containing protein" evidence="1">
    <location>
        <begin position="23"/>
        <end position="524"/>
    </location>
</feature>
<dbReference type="Proteomes" id="UP000029692">
    <property type="component" value="Unassembled WGS sequence"/>
</dbReference>
<evidence type="ECO:0000313" key="2">
    <source>
        <dbReference type="EMBL" id="KGE71079.1"/>
    </source>
</evidence>